<dbReference type="Proteomes" id="UP000299102">
    <property type="component" value="Unassembled WGS sequence"/>
</dbReference>
<accession>A0A4C1TA72</accession>
<evidence type="ECO:0000313" key="1">
    <source>
        <dbReference type="EMBL" id="GBP10378.1"/>
    </source>
</evidence>
<dbReference type="EMBL" id="BGZK01000040">
    <property type="protein sequence ID" value="GBP10378.1"/>
    <property type="molecule type" value="Genomic_DNA"/>
</dbReference>
<organism evidence="1 2">
    <name type="scientific">Eumeta variegata</name>
    <name type="common">Bagworm moth</name>
    <name type="synonym">Eumeta japonica</name>
    <dbReference type="NCBI Taxonomy" id="151549"/>
    <lineage>
        <taxon>Eukaryota</taxon>
        <taxon>Metazoa</taxon>
        <taxon>Ecdysozoa</taxon>
        <taxon>Arthropoda</taxon>
        <taxon>Hexapoda</taxon>
        <taxon>Insecta</taxon>
        <taxon>Pterygota</taxon>
        <taxon>Neoptera</taxon>
        <taxon>Endopterygota</taxon>
        <taxon>Lepidoptera</taxon>
        <taxon>Glossata</taxon>
        <taxon>Ditrysia</taxon>
        <taxon>Tineoidea</taxon>
        <taxon>Psychidae</taxon>
        <taxon>Oiketicinae</taxon>
        <taxon>Eumeta</taxon>
    </lineage>
</organism>
<reference evidence="1 2" key="1">
    <citation type="journal article" date="2019" name="Commun. Biol.">
        <title>The bagworm genome reveals a unique fibroin gene that provides high tensile strength.</title>
        <authorList>
            <person name="Kono N."/>
            <person name="Nakamura H."/>
            <person name="Ohtoshi R."/>
            <person name="Tomita M."/>
            <person name="Numata K."/>
            <person name="Arakawa K."/>
        </authorList>
    </citation>
    <scope>NUCLEOTIDE SEQUENCE [LARGE SCALE GENOMIC DNA]</scope>
</reference>
<keyword evidence="2" id="KW-1185">Reference proteome</keyword>
<evidence type="ECO:0000313" key="2">
    <source>
        <dbReference type="Proteomes" id="UP000299102"/>
    </source>
</evidence>
<comment type="caution">
    <text evidence="1">The sequence shown here is derived from an EMBL/GenBank/DDBJ whole genome shotgun (WGS) entry which is preliminary data.</text>
</comment>
<sequence>MLTPAEQNRGQVLTVGGGSYTNRITGQPRDVLRRGIYASAVLKLSVRHFCVDVSRNPHGVDRPQSVVKRVRVTSTAAHEGAGETRSKANHTHLLYCM</sequence>
<gene>
    <name evidence="1" type="ORF">EVAR_5689_1</name>
</gene>
<protein>
    <submittedName>
        <fullName evidence="1">Uncharacterized protein</fullName>
    </submittedName>
</protein>
<dbReference type="AlphaFoldDB" id="A0A4C1TA72"/>
<name>A0A4C1TA72_EUMVA</name>
<proteinExistence type="predicted"/>